<dbReference type="Proteomes" id="UP000199423">
    <property type="component" value="Unassembled WGS sequence"/>
</dbReference>
<gene>
    <name evidence="6" type="ORF">SAMN04488557_2749</name>
</gene>
<keyword evidence="4" id="KW-0812">Transmembrane</keyword>
<keyword evidence="3 6" id="KW-0012">Acyltransferase</keyword>
<dbReference type="Pfam" id="PF01553">
    <property type="entry name" value="Acyltransferase"/>
    <property type="match status" value="1"/>
</dbReference>
<reference evidence="7" key="1">
    <citation type="submission" date="2016-10" db="EMBL/GenBank/DDBJ databases">
        <authorList>
            <person name="Varghese N."/>
            <person name="Submissions S."/>
        </authorList>
    </citation>
    <scope>NUCLEOTIDE SEQUENCE [LARGE SCALE GENOMIC DNA]</scope>
    <source>
        <strain evidence="7">DSM 1565</strain>
    </source>
</reference>
<dbReference type="STRING" id="51670.SAMN04488557_2749"/>
<dbReference type="GO" id="GO:0006654">
    <property type="term" value="P:phosphatidic acid biosynthetic process"/>
    <property type="evidence" value="ECO:0007669"/>
    <property type="project" value="TreeGrafter"/>
</dbReference>
<proteinExistence type="predicted"/>
<dbReference type="GO" id="GO:0003841">
    <property type="term" value="F:1-acylglycerol-3-phosphate O-acyltransferase activity"/>
    <property type="evidence" value="ECO:0007669"/>
    <property type="project" value="TreeGrafter"/>
</dbReference>
<dbReference type="AlphaFoldDB" id="A0A1I7NPZ8"/>
<keyword evidence="2 6" id="KW-0808">Transferase</keyword>
<dbReference type="RefSeq" id="WP_092868320.1">
    <property type="nucleotide sequence ID" value="NZ_FPCH01000003.1"/>
</dbReference>
<keyword evidence="4" id="KW-0472">Membrane</keyword>
<feature type="transmembrane region" description="Helical" evidence="4">
    <location>
        <begin position="18"/>
        <end position="40"/>
    </location>
</feature>
<dbReference type="SUPFAM" id="SSF69593">
    <property type="entry name" value="Glycerol-3-phosphate (1)-acyltransferase"/>
    <property type="match status" value="1"/>
</dbReference>
<evidence type="ECO:0000313" key="6">
    <source>
        <dbReference type="EMBL" id="SFV36767.1"/>
    </source>
</evidence>
<dbReference type="EMBL" id="FPCH01000003">
    <property type="protein sequence ID" value="SFV36767.1"/>
    <property type="molecule type" value="Genomic_DNA"/>
</dbReference>
<evidence type="ECO:0000313" key="7">
    <source>
        <dbReference type="Proteomes" id="UP000199423"/>
    </source>
</evidence>
<sequence length="266" mass="29719">MAEQSLPGPGALVVVRSLIYFVVFYVVTALYLVLGSWLLIGPRSWAMKGLEVHGRTCVWLLRLICGTKLEVRGRENLPKTGCLVISKHQSAWDTFGLISLFRDPAIVLKDELKWIPFYGWFCVKFEHILVKREKASAALKSMIRDAKQRISINREVVIFPEGTRTIPGAPPDYKPGYVALYEALGVVTVPLALNSGLFWPRRSLWRYPGTIVVEFLPALPPGLPRAEFRSRIESAIEAASTRLIEEAARSPSPPPLALAYRRAHAG</sequence>
<evidence type="ECO:0000256" key="4">
    <source>
        <dbReference type="SAM" id="Phobius"/>
    </source>
</evidence>
<dbReference type="PANTHER" id="PTHR10434:SF40">
    <property type="entry name" value="1-ACYL-SN-GLYCEROL-3-PHOSPHATE ACYLTRANSFERASE"/>
    <property type="match status" value="1"/>
</dbReference>
<comment type="pathway">
    <text evidence="1">Lipid metabolism.</text>
</comment>
<accession>A0A1I7NPZ8</accession>
<evidence type="ECO:0000256" key="2">
    <source>
        <dbReference type="ARBA" id="ARBA00022679"/>
    </source>
</evidence>
<protein>
    <submittedName>
        <fullName evidence="6">1-acyl-sn-glycerol-3-phosphate acyltransferase</fullName>
    </submittedName>
</protein>
<dbReference type="OrthoDB" id="5290997at2"/>
<evidence type="ECO:0000259" key="5">
    <source>
        <dbReference type="SMART" id="SM00563"/>
    </source>
</evidence>
<dbReference type="PANTHER" id="PTHR10434">
    <property type="entry name" value="1-ACYL-SN-GLYCEROL-3-PHOSPHATE ACYLTRANSFERASE"/>
    <property type="match status" value="1"/>
</dbReference>
<dbReference type="CDD" id="cd07989">
    <property type="entry name" value="LPLAT_AGPAT-like"/>
    <property type="match status" value="1"/>
</dbReference>
<feature type="domain" description="Phospholipid/glycerol acyltransferase" evidence="5">
    <location>
        <begin position="82"/>
        <end position="196"/>
    </location>
</feature>
<organism evidence="6 7">
    <name type="scientific">Hyphomicrobium facile</name>
    <dbReference type="NCBI Taxonomy" id="51670"/>
    <lineage>
        <taxon>Bacteria</taxon>
        <taxon>Pseudomonadati</taxon>
        <taxon>Pseudomonadota</taxon>
        <taxon>Alphaproteobacteria</taxon>
        <taxon>Hyphomicrobiales</taxon>
        <taxon>Hyphomicrobiaceae</taxon>
        <taxon>Hyphomicrobium</taxon>
    </lineage>
</organism>
<evidence type="ECO:0000256" key="1">
    <source>
        <dbReference type="ARBA" id="ARBA00005189"/>
    </source>
</evidence>
<evidence type="ECO:0000256" key="3">
    <source>
        <dbReference type="ARBA" id="ARBA00023315"/>
    </source>
</evidence>
<keyword evidence="7" id="KW-1185">Reference proteome</keyword>
<name>A0A1I7NPZ8_9HYPH</name>
<dbReference type="InterPro" id="IPR002123">
    <property type="entry name" value="Plipid/glycerol_acylTrfase"/>
</dbReference>
<keyword evidence="4" id="KW-1133">Transmembrane helix</keyword>
<dbReference type="SMART" id="SM00563">
    <property type="entry name" value="PlsC"/>
    <property type="match status" value="1"/>
</dbReference>